<evidence type="ECO:0000256" key="3">
    <source>
        <dbReference type="ARBA" id="ARBA00022989"/>
    </source>
</evidence>
<feature type="domain" description="Sodium/calcium exchanger membrane region" evidence="6">
    <location>
        <begin position="173"/>
        <end position="312"/>
    </location>
</feature>
<dbReference type="RefSeq" id="WP_189572773.1">
    <property type="nucleotide sequence ID" value="NZ_BMXU01000001.1"/>
</dbReference>
<feature type="transmembrane region" description="Helical" evidence="5">
    <location>
        <begin position="169"/>
        <end position="187"/>
    </location>
</feature>
<keyword evidence="8" id="KW-1185">Reference proteome</keyword>
<dbReference type="InterPro" id="IPR044880">
    <property type="entry name" value="NCX_ion-bd_dom_sf"/>
</dbReference>
<feature type="transmembrane region" description="Helical" evidence="5">
    <location>
        <begin position="207"/>
        <end position="229"/>
    </location>
</feature>
<comment type="caution">
    <text evidence="7">The sequence shown here is derived from an EMBL/GenBank/DDBJ whole genome shotgun (WGS) entry which is preliminary data.</text>
</comment>
<evidence type="ECO:0000313" key="7">
    <source>
        <dbReference type="EMBL" id="MFC3301555.1"/>
    </source>
</evidence>
<evidence type="ECO:0000259" key="6">
    <source>
        <dbReference type="Pfam" id="PF01699"/>
    </source>
</evidence>
<dbReference type="InterPro" id="IPR004837">
    <property type="entry name" value="NaCa_Exmemb"/>
</dbReference>
<dbReference type="Proteomes" id="UP001595607">
    <property type="component" value="Unassembled WGS sequence"/>
</dbReference>
<feature type="transmembrane region" description="Helical" evidence="5">
    <location>
        <begin position="79"/>
        <end position="98"/>
    </location>
</feature>
<feature type="transmembrane region" description="Helical" evidence="5">
    <location>
        <begin position="296"/>
        <end position="314"/>
    </location>
</feature>
<name>A0ABV7M7Z0_9PROT</name>
<feature type="domain" description="Sodium/calcium exchanger membrane region" evidence="6">
    <location>
        <begin position="4"/>
        <end position="143"/>
    </location>
</feature>
<evidence type="ECO:0000256" key="1">
    <source>
        <dbReference type="ARBA" id="ARBA00004141"/>
    </source>
</evidence>
<accession>A0ABV7M7Z0</accession>
<keyword evidence="3 5" id="KW-1133">Transmembrane helix</keyword>
<reference evidence="8" key="1">
    <citation type="journal article" date="2019" name="Int. J. Syst. Evol. Microbiol.">
        <title>The Global Catalogue of Microorganisms (GCM) 10K type strain sequencing project: providing services to taxonomists for standard genome sequencing and annotation.</title>
        <authorList>
            <consortium name="The Broad Institute Genomics Platform"/>
            <consortium name="The Broad Institute Genome Sequencing Center for Infectious Disease"/>
            <person name="Wu L."/>
            <person name="Ma J."/>
        </authorList>
    </citation>
    <scope>NUCLEOTIDE SEQUENCE [LARGE SCALE GENOMIC DNA]</scope>
    <source>
        <strain evidence="8">KCTC 22245</strain>
    </source>
</reference>
<evidence type="ECO:0000256" key="2">
    <source>
        <dbReference type="ARBA" id="ARBA00022692"/>
    </source>
</evidence>
<feature type="transmembrane region" description="Helical" evidence="5">
    <location>
        <begin position="105"/>
        <end position="121"/>
    </location>
</feature>
<proteinExistence type="predicted"/>
<organism evidence="7 8">
    <name type="scientific">Parvularcula lutaonensis</name>
    <dbReference type="NCBI Taxonomy" id="491923"/>
    <lineage>
        <taxon>Bacteria</taxon>
        <taxon>Pseudomonadati</taxon>
        <taxon>Pseudomonadota</taxon>
        <taxon>Alphaproteobacteria</taxon>
        <taxon>Parvularculales</taxon>
        <taxon>Parvularculaceae</taxon>
        <taxon>Parvularcula</taxon>
    </lineage>
</organism>
<dbReference type="Pfam" id="PF01699">
    <property type="entry name" value="Na_Ca_ex"/>
    <property type="match status" value="2"/>
</dbReference>
<dbReference type="PANTHER" id="PTHR10846">
    <property type="entry name" value="SODIUM/POTASSIUM/CALCIUM EXCHANGER"/>
    <property type="match status" value="1"/>
</dbReference>
<dbReference type="NCBIfam" id="TIGR00367">
    <property type="entry name" value="calcium/sodium antiporter"/>
    <property type="match status" value="1"/>
</dbReference>
<evidence type="ECO:0000256" key="4">
    <source>
        <dbReference type="ARBA" id="ARBA00023136"/>
    </source>
</evidence>
<sequence>MIEAILFLLLGLVILLAAGESLVRGAASLAKLANVPPLVIGLTVVAFGTSAPELVVTVNAVLGGAAGIAMGNIVGSNIANVMLVLGLPAILTPISMAVPRLRRHALALILATAVFCGMVYWNREIALTEALVFAGGMVLYFALMAYEARTGEADIALEAEGLVEARPHLGKTLALTIIGLVGLPIGATLLVNHGEHLAKMLGVRDEIIGLTVVAFGTSLPELATVLAAAIRREASVSAGTIIGSNIFNMLFVGAAAGFAGTSRFSDEAVTYDLPMMILATALVAVLIFTRRKFGRMLGIFSLTVYVAYIVFLGTGSV</sequence>
<keyword evidence="2 5" id="KW-0812">Transmembrane</keyword>
<evidence type="ECO:0000256" key="5">
    <source>
        <dbReference type="SAM" id="Phobius"/>
    </source>
</evidence>
<gene>
    <name evidence="7" type="ORF">ACFONP_02265</name>
</gene>
<feature type="transmembrane region" description="Helical" evidence="5">
    <location>
        <begin position="271"/>
        <end position="289"/>
    </location>
</feature>
<dbReference type="PANTHER" id="PTHR10846:SF8">
    <property type="entry name" value="INNER MEMBRANE PROTEIN YRBG"/>
    <property type="match status" value="1"/>
</dbReference>
<feature type="transmembrane region" description="Helical" evidence="5">
    <location>
        <begin position="127"/>
        <end position="148"/>
    </location>
</feature>
<protein>
    <submittedName>
        <fullName evidence="7">Calcium/sodium antiporter</fullName>
    </submittedName>
</protein>
<dbReference type="InterPro" id="IPR004481">
    <property type="entry name" value="K/Na/Ca-exchanger"/>
</dbReference>
<comment type="subcellular location">
    <subcellularLocation>
        <location evidence="1">Membrane</location>
        <topology evidence="1">Multi-pass membrane protein</topology>
    </subcellularLocation>
</comment>
<feature type="transmembrane region" description="Helical" evidence="5">
    <location>
        <begin position="29"/>
        <end position="47"/>
    </location>
</feature>
<dbReference type="Gene3D" id="1.20.1420.30">
    <property type="entry name" value="NCX, central ion-binding region"/>
    <property type="match status" value="1"/>
</dbReference>
<keyword evidence="4 5" id="KW-0472">Membrane</keyword>
<feature type="transmembrane region" description="Helical" evidence="5">
    <location>
        <begin position="236"/>
        <end position="259"/>
    </location>
</feature>
<dbReference type="EMBL" id="JBHRVA010000002">
    <property type="protein sequence ID" value="MFC3301555.1"/>
    <property type="molecule type" value="Genomic_DNA"/>
</dbReference>
<evidence type="ECO:0000313" key="8">
    <source>
        <dbReference type="Proteomes" id="UP001595607"/>
    </source>
</evidence>